<dbReference type="RefSeq" id="WP_094406444.1">
    <property type="nucleotide sequence ID" value="NZ_NMVM01000001.1"/>
</dbReference>
<dbReference type="SUPFAM" id="SSF109854">
    <property type="entry name" value="DinB/YfiT-like putative metalloenzymes"/>
    <property type="match status" value="1"/>
</dbReference>
<name>A0A255G0L8_9ACTN</name>
<dbReference type="OrthoDB" id="4548523at2"/>
<keyword evidence="2" id="KW-1185">Reference proteome</keyword>
<organism evidence="1 2">
    <name type="scientific">Enemella evansiae</name>
    <dbReference type="NCBI Taxonomy" id="2016499"/>
    <lineage>
        <taxon>Bacteria</taxon>
        <taxon>Bacillati</taxon>
        <taxon>Actinomycetota</taxon>
        <taxon>Actinomycetes</taxon>
        <taxon>Propionibacteriales</taxon>
        <taxon>Propionibacteriaceae</taxon>
        <taxon>Enemella</taxon>
    </lineage>
</organism>
<dbReference type="InterPro" id="IPR034660">
    <property type="entry name" value="DinB/YfiT-like"/>
</dbReference>
<dbReference type="Pfam" id="PF04978">
    <property type="entry name" value="MST"/>
    <property type="match status" value="1"/>
</dbReference>
<dbReference type="Gene3D" id="1.20.120.450">
    <property type="entry name" value="dinb family like domain"/>
    <property type="match status" value="1"/>
</dbReference>
<comment type="caution">
    <text evidence="1">The sequence shown here is derived from an EMBL/GenBank/DDBJ whole genome shotgun (WGS) entry which is preliminary data.</text>
</comment>
<proteinExistence type="predicted"/>
<dbReference type="AlphaFoldDB" id="A0A255G0L8"/>
<evidence type="ECO:0000313" key="2">
    <source>
        <dbReference type="Proteomes" id="UP000215896"/>
    </source>
</evidence>
<dbReference type="InterPro" id="IPR007061">
    <property type="entry name" value="MST-like"/>
</dbReference>
<gene>
    <name evidence="1" type="ORF">CGZ94_17570</name>
</gene>
<dbReference type="EMBL" id="NMVO01000017">
    <property type="protein sequence ID" value="OYO09488.1"/>
    <property type="molecule type" value="Genomic_DNA"/>
</dbReference>
<protein>
    <submittedName>
        <fullName evidence="1">Mini-circle protein</fullName>
    </submittedName>
</protein>
<accession>A0A255G0L8</accession>
<reference evidence="1 2" key="1">
    <citation type="submission" date="2017-07" db="EMBL/GenBank/DDBJ databases">
        <title>Draft whole genome sequences of clinical Proprionibacteriaceae strains.</title>
        <authorList>
            <person name="Bernier A.-M."/>
            <person name="Bernard K."/>
            <person name="Domingo M.-C."/>
        </authorList>
    </citation>
    <scope>NUCLEOTIDE SEQUENCE [LARGE SCALE GENOMIC DNA]</scope>
    <source>
        <strain evidence="1 2">NML 030167</strain>
    </source>
</reference>
<dbReference type="Proteomes" id="UP000215896">
    <property type="component" value="Unassembled WGS sequence"/>
</dbReference>
<sequence length="172" mass="19070">MSQPPFPEPRGNKPPAELFADYLDFYRATIEWKLRSLDEAALRTSRLPSGWTPIELLGHLVAMERRWFVWGFAGEPVAEPWGDNRGGEKHAPWQVPESVTLDDLLGPLHAGGRRTREIIASASLDDLAPPGPRFSGEPASLGWICFHVLQEYARHAGHLDIVVELAGGELGE</sequence>
<evidence type="ECO:0000313" key="1">
    <source>
        <dbReference type="EMBL" id="OYO09488.1"/>
    </source>
</evidence>